<dbReference type="Gene3D" id="3.30.1150.10">
    <property type="match status" value="1"/>
</dbReference>
<dbReference type="PROSITE" id="PS52015">
    <property type="entry name" value="TONB_CTD"/>
    <property type="match status" value="1"/>
</dbReference>
<feature type="region of interest" description="Disordered" evidence="10">
    <location>
        <begin position="57"/>
        <end position="82"/>
    </location>
</feature>
<evidence type="ECO:0000259" key="11">
    <source>
        <dbReference type="PROSITE" id="PS52015"/>
    </source>
</evidence>
<dbReference type="EMBL" id="NESN01000002">
    <property type="protein sequence ID" value="PUE54538.1"/>
    <property type="molecule type" value="Genomic_DNA"/>
</dbReference>
<evidence type="ECO:0000256" key="5">
    <source>
        <dbReference type="ARBA" id="ARBA00022519"/>
    </source>
</evidence>
<accession>A0A315ECD6</accession>
<comment type="caution">
    <text evidence="12">The sequence shown here is derived from an EMBL/GenBank/DDBJ whole genome shotgun (WGS) entry which is preliminary data.</text>
</comment>
<dbReference type="GO" id="GO:0055085">
    <property type="term" value="P:transmembrane transport"/>
    <property type="evidence" value="ECO:0007669"/>
    <property type="project" value="InterPro"/>
</dbReference>
<dbReference type="NCBIfam" id="TIGR01352">
    <property type="entry name" value="tonB_Cterm"/>
    <property type="match status" value="1"/>
</dbReference>
<reference evidence="12 13" key="1">
    <citation type="submission" date="2017-04" db="EMBL/GenBank/DDBJ databases">
        <title>Unexpected and diverse lifestyles within the genus Limnohabitans.</title>
        <authorList>
            <person name="Kasalicky V."/>
            <person name="Mehrshad M."/>
            <person name="Andrei S.-A."/>
            <person name="Salcher M."/>
            <person name="Kratochvilova H."/>
            <person name="Simek K."/>
            <person name="Ghai R."/>
        </authorList>
    </citation>
    <scope>NUCLEOTIDE SEQUENCE [LARGE SCALE GENOMIC DNA]</scope>
    <source>
        <strain evidence="12 13">II-B4</strain>
    </source>
</reference>
<keyword evidence="3" id="KW-0813">Transport</keyword>
<evidence type="ECO:0000256" key="7">
    <source>
        <dbReference type="ARBA" id="ARBA00022927"/>
    </source>
</evidence>
<evidence type="ECO:0000256" key="10">
    <source>
        <dbReference type="SAM" id="MobiDB-lite"/>
    </source>
</evidence>
<keyword evidence="5" id="KW-0997">Cell inner membrane</keyword>
<dbReference type="Pfam" id="PF03544">
    <property type="entry name" value="TonB_C"/>
    <property type="match status" value="1"/>
</dbReference>
<dbReference type="PANTHER" id="PTHR33446:SF2">
    <property type="entry name" value="PROTEIN TONB"/>
    <property type="match status" value="1"/>
</dbReference>
<feature type="domain" description="TonB C-terminal" evidence="11">
    <location>
        <begin position="131"/>
        <end position="221"/>
    </location>
</feature>
<evidence type="ECO:0000256" key="3">
    <source>
        <dbReference type="ARBA" id="ARBA00022448"/>
    </source>
</evidence>
<dbReference type="InterPro" id="IPR051045">
    <property type="entry name" value="TonB-dependent_transducer"/>
</dbReference>
<keyword evidence="9" id="KW-0472">Membrane</keyword>
<evidence type="ECO:0000313" key="13">
    <source>
        <dbReference type="Proteomes" id="UP000250790"/>
    </source>
</evidence>
<evidence type="ECO:0000256" key="6">
    <source>
        <dbReference type="ARBA" id="ARBA00022692"/>
    </source>
</evidence>
<name>A0A315ECD6_9BURK</name>
<feature type="compositionally biased region" description="Pro residues" evidence="10">
    <location>
        <begin position="60"/>
        <end position="82"/>
    </location>
</feature>
<keyword evidence="8" id="KW-1133">Transmembrane helix</keyword>
<dbReference type="GO" id="GO:0031992">
    <property type="term" value="F:energy transducer activity"/>
    <property type="evidence" value="ECO:0007669"/>
    <property type="project" value="TreeGrafter"/>
</dbReference>
<evidence type="ECO:0000256" key="2">
    <source>
        <dbReference type="ARBA" id="ARBA00006555"/>
    </source>
</evidence>
<evidence type="ECO:0000256" key="9">
    <source>
        <dbReference type="ARBA" id="ARBA00023136"/>
    </source>
</evidence>
<sequence>MNASTYLQPKSRRTLVVLASVVAFHALLLVALQAGLHRTLTPKLPPVVQALLLEEKRPEPPAPTPAPAPTTPPPKNTPPPAYVPAPEVTAVVAPPNAIAAVTSAPPPVTAPAAPAPTAAPAVAPRTAPAARTAAGVNMAQCDKPEYPITSKRMEEEGTVTLRFLVGTDGKVIQSEIEKSSGYKRLDEAARAGLAKCQFRPAMADGKPEQAWTSIKYLWRLE</sequence>
<comment type="subcellular location">
    <subcellularLocation>
        <location evidence="1">Cell inner membrane</location>
        <topology evidence="1">Single-pass membrane protein</topology>
        <orientation evidence="1">Periplasmic side</orientation>
    </subcellularLocation>
</comment>
<keyword evidence="13" id="KW-1185">Reference proteome</keyword>
<evidence type="ECO:0000256" key="4">
    <source>
        <dbReference type="ARBA" id="ARBA00022475"/>
    </source>
</evidence>
<dbReference type="OrthoDB" id="9792439at2"/>
<keyword evidence="4" id="KW-1003">Cell membrane</keyword>
<evidence type="ECO:0000256" key="8">
    <source>
        <dbReference type="ARBA" id="ARBA00022989"/>
    </source>
</evidence>
<dbReference type="PANTHER" id="PTHR33446">
    <property type="entry name" value="PROTEIN TONB-RELATED"/>
    <property type="match status" value="1"/>
</dbReference>
<organism evidence="12 13">
    <name type="scientific">Limnohabitans parvus II-B4</name>
    <dbReference type="NCBI Taxonomy" id="1293052"/>
    <lineage>
        <taxon>Bacteria</taxon>
        <taxon>Pseudomonadati</taxon>
        <taxon>Pseudomonadota</taxon>
        <taxon>Betaproteobacteria</taxon>
        <taxon>Burkholderiales</taxon>
        <taxon>Comamonadaceae</taxon>
        <taxon>Limnohabitans</taxon>
    </lineage>
</organism>
<gene>
    <name evidence="12" type="ORF">B9Z37_08425</name>
</gene>
<keyword evidence="6" id="KW-0812">Transmembrane</keyword>
<comment type="similarity">
    <text evidence="2">Belongs to the TonB family.</text>
</comment>
<proteinExistence type="inferred from homology"/>
<evidence type="ECO:0000313" key="12">
    <source>
        <dbReference type="EMBL" id="PUE54538.1"/>
    </source>
</evidence>
<dbReference type="AlphaFoldDB" id="A0A315ECD6"/>
<dbReference type="Proteomes" id="UP000250790">
    <property type="component" value="Unassembled WGS sequence"/>
</dbReference>
<dbReference type="SUPFAM" id="SSF74653">
    <property type="entry name" value="TolA/TonB C-terminal domain"/>
    <property type="match status" value="1"/>
</dbReference>
<evidence type="ECO:0000256" key="1">
    <source>
        <dbReference type="ARBA" id="ARBA00004383"/>
    </source>
</evidence>
<dbReference type="InterPro" id="IPR037682">
    <property type="entry name" value="TonB_C"/>
</dbReference>
<dbReference type="InterPro" id="IPR006260">
    <property type="entry name" value="TonB/TolA_C"/>
</dbReference>
<protein>
    <submittedName>
        <fullName evidence="12">Energy transducer TonB</fullName>
    </submittedName>
</protein>
<dbReference type="RefSeq" id="WP_108312494.1">
    <property type="nucleotide sequence ID" value="NZ_NESN01000002.1"/>
</dbReference>
<dbReference type="GO" id="GO:0015031">
    <property type="term" value="P:protein transport"/>
    <property type="evidence" value="ECO:0007669"/>
    <property type="project" value="UniProtKB-KW"/>
</dbReference>
<keyword evidence="7" id="KW-0653">Protein transport</keyword>
<dbReference type="GO" id="GO:0098797">
    <property type="term" value="C:plasma membrane protein complex"/>
    <property type="evidence" value="ECO:0007669"/>
    <property type="project" value="TreeGrafter"/>
</dbReference>